<reference evidence="2" key="1">
    <citation type="journal article" date="2022" name="Mol. Ecol. Resour.">
        <title>The genomes of chicory, endive, great burdock and yacon provide insights into Asteraceae palaeo-polyploidization history and plant inulin production.</title>
        <authorList>
            <person name="Fan W."/>
            <person name="Wang S."/>
            <person name="Wang H."/>
            <person name="Wang A."/>
            <person name="Jiang F."/>
            <person name="Liu H."/>
            <person name="Zhao H."/>
            <person name="Xu D."/>
            <person name="Zhang Y."/>
        </authorList>
    </citation>
    <scope>NUCLEOTIDE SEQUENCE [LARGE SCALE GENOMIC DNA]</scope>
    <source>
        <strain evidence="2">cv. Yunnan</strain>
    </source>
</reference>
<gene>
    <name evidence="1" type="ORF">L1987_47541</name>
</gene>
<keyword evidence="2" id="KW-1185">Reference proteome</keyword>
<organism evidence="1 2">
    <name type="scientific">Smallanthus sonchifolius</name>
    <dbReference type="NCBI Taxonomy" id="185202"/>
    <lineage>
        <taxon>Eukaryota</taxon>
        <taxon>Viridiplantae</taxon>
        <taxon>Streptophyta</taxon>
        <taxon>Embryophyta</taxon>
        <taxon>Tracheophyta</taxon>
        <taxon>Spermatophyta</taxon>
        <taxon>Magnoliopsida</taxon>
        <taxon>eudicotyledons</taxon>
        <taxon>Gunneridae</taxon>
        <taxon>Pentapetalae</taxon>
        <taxon>asterids</taxon>
        <taxon>campanulids</taxon>
        <taxon>Asterales</taxon>
        <taxon>Asteraceae</taxon>
        <taxon>Asteroideae</taxon>
        <taxon>Heliantheae alliance</taxon>
        <taxon>Millerieae</taxon>
        <taxon>Smallanthus</taxon>
    </lineage>
</organism>
<comment type="caution">
    <text evidence="1">The sequence shown here is derived from an EMBL/GenBank/DDBJ whole genome shotgun (WGS) entry which is preliminary data.</text>
</comment>
<dbReference type="Proteomes" id="UP001056120">
    <property type="component" value="Linkage Group LG15"/>
</dbReference>
<proteinExistence type="predicted"/>
<name>A0ACB9G2V5_9ASTR</name>
<evidence type="ECO:0000313" key="1">
    <source>
        <dbReference type="EMBL" id="KAI3777739.1"/>
    </source>
</evidence>
<accession>A0ACB9G2V5</accession>
<sequence>MRCASQMESSADGNLDATDLSSSSVPSSFGGVRFHRPTKSLDKKEDTKDSVQLESRCYSAPVKKRRPKMLIIRNDSLVESDLGNSRFGFASAGARGKSGGILSICNPNDKHSRKGLQAMVQKRKKLLKYLRRTDWDSYCFCLSELELEGNTNLQLHAHKGLLKLI</sequence>
<dbReference type="EMBL" id="CM042032">
    <property type="protein sequence ID" value="KAI3777739.1"/>
    <property type="molecule type" value="Genomic_DNA"/>
</dbReference>
<protein>
    <submittedName>
        <fullName evidence="1">Uncharacterized protein</fullName>
    </submittedName>
</protein>
<reference evidence="1 2" key="2">
    <citation type="journal article" date="2022" name="Mol. Ecol. Resour.">
        <title>The genomes of chicory, endive, great burdock and yacon provide insights into Asteraceae paleo-polyploidization history and plant inulin production.</title>
        <authorList>
            <person name="Fan W."/>
            <person name="Wang S."/>
            <person name="Wang H."/>
            <person name="Wang A."/>
            <person name="Jiang F."/>
            <person name="Liu H."/>
            <person name="Zhao H."/>
            <person name="Xu D."/>
            <person name="Zhang Y."/>
        </authorList>
    </citation>
    <scope>NUCLEOTIDE SEQUENCE [LARGE SCALE GENOMIC DNA]</scope>
    <source>
        <strain evidence="2">cv. Yunnan</strain>
        <tissue evidence="1">Leaves</tissue>
    </source>
</reference>
<evidence type="ECO:0000313" key="2">
    <source>
        <dbReference type="Proteomes" id="UP001056120"/>
    </source>
</evidence>